<dbReference type="InterPro" id="IPR036188">
    <property type="entry name" value="FAD/NAD-bd_sf"/>
</dbReference>
<comment type="pathway">
    <text evidence="1">Plant hormone metabolism; auxin biosynthesis.</text>
</comment>
<evidence type="ECO:0000256" key="1">
    <source>
        <dbReference type="ARBA" id="ARBA00004814"/>
    </source>
</evidence>
<evidence type="ECO:0000256" key="4">
    <source>
        <dbReference type="ARBA" id="ARBA00017871"/>
    </source>
</evidence>
<protein>
    <recommendedName>
        <fullName evidence="4">Tryptophan 2-monooxygenase</fullName>
        <ecNumber evidence="3">1.13.12.3</ecNumber>
    </recommendedName>
</protein>
<proteinExistence type="inferred from homology"/>
<evidence type="ECO:0000256" key="6">
    <source>
        <dbReference type="ARBA" id="ARBA00047321"/>
    </source>
</evidence>
<dbReference type="AlphaFoldDB" id="A0A3N8P7Y4"/>
<evidence type="ECO:0000259" key="7">
    <source>
        <dbReference type="Pfam" id="PF01593"/>
    </source>
</evidence>
<dbReference type="EMBL" id="QTQV01000027">
    <property type="protein sequence ID" value="RQT07405.1"/>
    <property type="molecule type" value="Genomic_DNA"/>
</dbReference>
<comment type="similarity">
    <text evidence="2">Belongs to the tryptophan 2-monooxygenase family.</text>
</comment>
<name>A0A3N8P7Y4_9BURK</name>
<keyword evidence="5" id="KW-0073">Auxin biosynthesis</keyword>
<comment type="catalytic activity">
    <reaction evidence="6">
        <text>L-tryptophan + O2 = indole-3-acetamide + CO2 + H2O</text>
        <dbReference type="Rhea" id="RHEA:16165"/>
        <dbReference type="ChEBI" id="CHEBI:15377"/>
        <dbReference type="ChEBI" id="CHEBI:15379"/>
        <dbReference type="ChEBI" id="CHEBI:16031"/>
        <dbReference type="ChEBI" id="CHEBI:16526"/>
        <dbReference type="ChEBI" id="CHEBI:57912"/>
        <dbReference type="EC" id="1.13.12.3"/>
    </reaction>
</comment>
<dbReference type="GO" id="GO:0009851">
    <property type="term" value="P:auxin biosynthetic process"/>
    <property type="evidence" value="ECO:0007669"/>
    <property type="project" value="UniProtKB-KW"/>
</dbReference>
<evidence type="ECO:0000313" key="9">
    <source>
        <dbReference type="Proteomes" id="UP000277921"/>
    </source>
</evidence>
<evidence type="ECO:0000313" key="8">
    <source>
        <dbReference type="EMBL" id="RQT07405.1"/>
    </source>
</evidence>
<dbReference type="PANTHER" id="PTHR10742:SF410">
    <property type="entry name" value="LYSINE-SPECIFIC HISTONE DEMETHYLASE 2"/>
    <property type="match status" value="1"/>
</dbReference>
<dbReference type="Proteomes" id="UP000277921">
    <property type="component" value="Unassembled WGS sequence"/>
</dbReference>
<organism evidence="8 9">
    <name type="scientific">Burkholderia contaminans</name>
    <dbReference type="NCBI Taxonomy" id="488447"/>
    <lineage>
        <taxon>Bacteria</taxon>
        <taxon>Pseudomonadati</taxon>
        <taxon>Pseudomonadota</taxon>
        <taxon>Betaproteobacteria</taxon>
        <taxon>Burkholderiales</taxon>
        <taxon>Burkholderiaceae</taxon>
        <taxon>Burkholderia</taxon>
        <taxon>Burkholderia cepacia complex</taxon>
    </lineage>
</organism>
<evidence type="ECO:0000256" key="2">
    <source>
        <dbReference type="ARBA" id="ARBA00005833"/>
    </source>
</evidence>
<evidence type="ECO:0000256" key="3">
    <source>
        <dbReference type="ARBA" id="ARBA00012535"/>
    </source>
</evidence>
<sequence>MRTTPVAGRNGARGTGSARRRIHLDTDVLIAGGGLAGLYAAYELKKRHPELRVRLVEMLSRIGGRVQTDEMLAGAFRAEYGAVRIEPDLQPLVDAFVQALGVPVQPISSHEAGSSIRPCAAKLTEDERALLADPRAHDPPWALLMHGVRVIVADQWDLDGDRFDRPGRAEALARFRTDAQFGGMPLYQQGIWNVLSNVLSHEAVEFTREKGAFYNFKNANPNAAEWIATLLDLRLLERPSYLPVGGMQTLIDYAGRAVRALGVDVVVDHALVDLSEQPDGAIAATIEEVSTAERRRAVVRCGRVVLALPQRPLRALARCLPPAVTASLDAVVPFPITWACCVVEDPWWNADTPPGSGEGAMVRAAHFEVHPSQPERYGMAMFYSDEPWHQYWANLIDTEEGRRGWQSAPYRNRGERLKAALVRTLQQTFSRDDTPRILEWGIRDWSMAPFGAGVHFWRPGYRSADVIRQLAAFGIGADPANRRVHICGEAYSDLQGFFEGACRSVQCMLQQIDAQNGTKKHNATTESSNEAA</sequence>
<comment type="caution">
    <text evidence="8">The sequence shown here is derived from an EMBL/GenBank/DDBJ whole genome shotgun (WGS) entry which is preliminary data.</text>
</comment>
<dbReference type="Pfam" id="PF01593">
    <property type="entry name" value="Amino_oxidase"/>
    <property type="match status" value="1"/>
</dbReference>
<dbReference type="PANTHER" id="PTHR10742">
    <property type="entry name" value="FLAVIN MONOAMINE OXIDASE"/>
    <property type="match status" value="1"/>
</dbReference>
<evidence type="ECO:0000256" key="5">
    <source>
        <dbReference type="ARBA" id="ARBA00023070"/>
    </source>
</evidence>
<gene>
    <name evidence="8" type="ORF">DF051_32515</name>
</gene>
<feature type="domain" description="Amine oxidase" evidence="7">
    <location>
        <begin position="35"/>
        <end position="504"/>
    </location>
</feature>
<accession>A0A3N8P7Y4</accession>
<dbReference type="GO" id="GO:0050361">
    <property type="term" value="F:tryptophan 2-monooxygenase activity"/>
    <property type="evidence" value="ECO:0007669"/>
    <property type="project" value="UniProtKB-EC"/>
</dbReference>
<dbReference type="InterPro" id="IPR002937">
    <property type="entry name" value="Amino_oxidase"/>
</dbReference>
<reference evidence="8 9" key="1">
    <citation type="submission" date="2018-08" db="EMBL/GenBank/DDBJ databases">
        <title>Comparative analysis of Burkholderia isolates from Puerto Rico.</title>
        <authorList>
            <person name="Hall C."/>
            <person name="Sahl J."/>
            <person name="Wagner D."/>
        </authorList>
    </citation>
    <scope>NUCLEOTIDE SEQUENCE [LARGE SCALE GENOMIC DNA]</scope>
    <source>
        <strain evidence="8 9">Bp9025</strain>
    </source>
</reference>
<dbReference type="Gene3D" id="3.50.50.60">
    <property type="entry name" value="FAD/NAD(P)-binding domain"/>
    <property type="match status" value="1"/>
</dbReference>
<dbReference type="SUPFAM" id="SSF51905">
    <property type="entry name" value="FAD/NAD(P)-binding domain"/>
    <property type="match status" value="1"/>
</dbReference>
<dbReference type="EC" id="1.13.12.3" evidence="3"/>
<dbReference type="InterPro" id="IPR050281">
    <property type="entry name" value="Flavin_monoamine_oxidase"/>
</dbReference>